<feature type="domain" description="Glycoside hydrolase family 2 catalytic" evidence="3">
    <location>
        <begin position="22"/>
        <end position="238"/>
    </location>
</feature>
<dbReference type="PANTHER" id="PTHR43685:SF3">
    <property type="entry name" value="SLR2126 PROTEIN"/>
    <property type="match status" value="1"/>
</dbReference>
<dbReference type="Pfam" id="PF00535">
    <property type="entry name" value="Glycos_transf_2"/>
    <property type="match status" value="1"/>
</dbReference>
<comment type="caution">
    <text evidence="4">The sequence shown here is derived from an EMBL/GenBank/DDBJ whole genome shotgun (WGS) entry which is preliminary data.</text>
</comment>
<evidence type="ECO:0000313" key="4">
    <source>
        <dbReference type="EMBL" id="MBD2531094.1"/>
    </source>
</evidence>
<name>A0ABR8DPF5_9NOSO</name>
<feature type="transmembrane region" description="Helical" evidence="1">
    <location>
        <begin position="589"/>
        <end position="612"/>
    </location>
</feature>
<dbReference type="SUPFAM" id="SSF53448">
    <property type="entry name" value="Nucleotide-diphospho-sugar transferases"/>
    <property type="match status" value="1"/>
</dbReference>
<dbReference type="PANTHER" id="PTHR43685">
    <property type="entry name" value="GLYCOSYLTRANSFERASE"/>
    <property type="match status" value="1"/>
</dbReference>
<evidence type="ECO:0000259" key="2">
    <source>
        <dbReference type="Pfam" id="PF00535"/>
    </source>
</evidence>
<keyword evidence="1" id="KW-0812">Transmembrane</keyword>
<dbReference type="InterPro" id="IPR006103">
    <property type="entry name" value="Glyco_hydro_2_cat"/>
</dbReference>
<sequence length="687" mass="76804">MLNLTSTPSGFCGEPLAKGEVVTVKGKFFFIREKKFFLKGVSYGPFSIGSHGESFPEKSVVEKDFAMIAEMGANCLRTYTVPPDWLLDLAAIYGLRLLIGIPWSQHIAFLDSSAVKAEIRNCIAQGVKVCRGHAATFAYLVGNEISPDIVRWHGAKPVRAFIKELMAVAKSSDPEGLVSYANYPCTEYLNIDFTDFSCFNVYLHREQDFRRYLSRLHNLTEDKPLVLSEFGVDSMGEGTQVQAEILSQKLSSSFEMGAAGTIIFSWTDEWFTGGYAIQDWAFGLVDAERLKKPAFQTVQEYYTAPLPPALPEYPKVSVVVCAYNAERTMDSCLASLKEVNYPNYEVIVVNDGSRDRTLEITQRYDYVRLINQENKGLSVARNVGMAAATGEIVAYTDSDCMVDPDWLTYLVAKFLSSDVGAVGGPNLSPPEDSLVPACVAVSPGVPTHILLSDEVAEHIAGCNMAFRREILEEINGFNPIFRTAGDDVDICWRLQDKGYTIGFSPTAIVWHFRRNTVAAYLKQQQGYGKAEALVYFKHPYRFNLLGQPSWLGRIYGDLSTFLRIGQPIIYSGVFGRGLFQTLYEPSSSLISYLPLTLEWNIAALILFVSALLSGHRPWFGAAMFLISFTWCVAGAIQARIDSRFAKKRARLLVALLIYLGPLVRSIERYKWRIKELKKAEPIKFDEL</sequence>
<dbReference type="EMBL" id="JACJSI010000029">
    <property type="protein sequence ID" value="MBD2531094.1"/>
    <property type="molecule type" value="Genomic_DNA"/>
</dbReference>
<feature type="transmembrane region" description="Helical" evidence="1">
    <location>
        <begin position="618"/>
        <end position="637"/>
    </location>
</feature>
<keyword evidence="1" id="KW-0472">Membrane</keyword>
<dbReference type="InterPro" id="IPR050834">
    <property type="entry name" value="Glycosyltransf_2"/>
</dbReference>
<dbReference type="InterPro" id="IPR017853">
    <property type="entry name" value="GH"/>
</dbReference>
<keyword evidence="5" id="KW-1185">Reference proteome</keyword>
<dbReference type="SUPFAM" id="SSF51445">
    <property type="entry name" value="(Trans)glycosidases"/>
    <property type="match status" value="1"/>
</dbReference>
<feature type="transmembrane region" description="Helical" evidence="1">
    <location>
        <begin position="649"/>
        <end position="666"/>
    </location>
</feature>
<dbReference type="Proteomes" id="UP000623440">
    <property type="component" value="Unassembled WGS sequence"/>
</dbReference>
<dbReference type="Gene3D" id="3.20.20.80">
    <property type="entry name" value="Glycosidases"/>
    <property type="match status" value="1"/>
</dbReference>
<evidence type="ECO:0000259" key="3">
    <source>
        <dbReference type="Pfam" id="PF02836"/>
    </source>
</evidence>
<accession>A0ABR8DPF5</accession>
<protein>
    <submittedName>
        <fullName evidence="4">Glycosyltransferase</fullName>
    </submittedName>
</protein>
<evidence type="ECO:0000256" key="1">
    <source>
        <dbReference type="SAM" id="Phobius"/>
    </source>
</evidence>
<organism evidence="4 5">
    <name type="scientific">Nostoc flagelliforme FACHB-838</name>
    <dbReference type="NCBI Taxonomy" id="2692904"/>
    <lineage>
        <taxon>Bacteria</taxon>
        <taxon>Bacillati</taxon>
        <taxon>Cyanobacteriota</taxon>
        <taxon>Cyanophyceae</taxon>
        <taxon>Nostocales</taxon>
        <taxon>Nostocaceae</taxon>
        <taxon>Nostoc</taxon>
    </lineage>
</organism>
<dbReference type="RefSeq" id="WP_190941801.1">
    <property type="nucleotide sequence ID" value="NZ_JACJSI010000029.1"/>
</dbReference>
<reference evidence="4 5" key="1">
    <citation type="journal article" date="2020" name="ISME J.">
        <title>Comparative genomics reveals insights into cyanobacterial evolution and habitat adaptation.</title>
        <authorList>
            <person name="Chen M.Y."/>
            <person name="Teng W.K."/>
            <person name="Zhao L."/>
            <person name="Hu C.X."/>
            <person name="Zhou Y.K."/>
            <person name="Han B.P."/>
            <person name="Song L.R."/>
            <person name="Shu W.S."/>
        </authorList>
    </citation>
    <scope>NUCLEOTIDE SEQUENCE [LARGE SCALE GENOMIC DNA]</scope>
    <source>
        <strain evidence="4 5">FACHB-838</strain>
    </source>
</reference>
<dbReference type="InterPro" id="IPR029044">
    <property type="entry name" value="Nucleotide-diphossugar_trans"/>
</dbReference>
<evidence type="ECO:0000313" key="5">
    <source>
        <dbReference type="Proteomes" id="UP000623440"/>
    </source>
</evidence>
<dbReference type="Pfam" id="PF02836">
    <property type="entry name" value="Glyco_hydro_2_C"/>
    <property type="match status" value="1"/>
</dbReference>
<dbReference type="InterPro" id="IPR001173">
    <property type="entry name" value="Glyco_trans_2-like"/>
</dbReference>
<dbReference type="Gene3D" id="3.90.550.10">
    <property type="entry name" value="Spore Coat Polysaccharide Biosynthesis Protein SpsA, Chain A"/>
    <property type="match status" value="1"/>
</dbReference>
<gene>
    <name evidence="4" type="ORF">H6G97_16490</name>
</gene>
<keyword evidence="1" id="KW-1133">Transmembrane helix</keyword>
<feature type="domain" description="Glycosyltransferase 2-like" evidence="2">
    <location>
        <begin position="317"/>
        <end position="474"/>
    </location>
</feature>
<proteinExistence type="predicted"/>